<dbReference type="EMBL" id="UYRV01023785">
    <property type="protein sequence ID" value="VDK74258.1"/>
    <property type="molecule type" value="Genomic_DNA"/>
</dbReference>
<accession>A0A3P6U6B0</accession>
<sequence length="35" mass="3818">MKPAVPPRPTKAEKDKSILVENPVFEANPAEISDV</sequence>
<protein>
    <submittedName>
        <fullName evidence="1">Uncharacterized protein</fullName>
    </submittedName>
</protein>
<gene>
    <name evidence="1" type="ORF">CGOC_LOCUS7012</name>
</gene>
<evidence type="ECO:0000313" key="1">
    <source>
        <dbReference type="EMBL" id="VDK74258.1"/>
    </source>
</evidence>
<keyword evidence="2" id="KW-1185">Reference proteome</keyword>
<proteinExistence type="predicted"/>
<evidence type="ECO:0000313" key="2">
    <source>
        <dbReference type="Proteomes" id="UP000271889"/>
    </source>
</evidence>
<organism evidence="1 2">
    <name type="scientific">Cylicostephanus goldi</name>
    <name type="common">Nematode worm</name>
    <dbReference type="NCBI Taxonomy" id="71465"/>
    <lineage>
        <taxon>Eukaryota</taxon>
        <taxon>Metazoa</taxon>
        <taxon>Ecdysozoa</taxon>
        <taxon>Nematoda</taxon>
        <taxon>Chromadorea</taxon>
        <taxon>Rhabditida</taxon>
        <taxon>Rhabditina</taxon>
        <taxon>Rhabditomorpha</taxon>
        <taxon>Strongyloidea</taxon>
        <taxon>Strongylidae</taxon>
        <taxon>Cylicostephanus</taxon>
    </lineage>
</organism>
<dbReference type="OrthoDB" id="10431956at2759"/>
<dbReference type="Proteomes" id="UP000271889">
    <property type="component" value="Unassembled WGS sequence"/>
</dbReference>
<name>A0A3P6U6B0_CYLGO</name>
<reference evidence="1 2" key="1">
    <citation type="submission" date="2018-11" db="EMBL/GenBank/DDBJ databases">
        <authorList>
            <consortium name="Pathogen Informatics"/>
        </authorList>
    </citation>
    <scope>NUCLEOTIDE SEQUENCE [LARGE SCALE GENOMIC DNA]</scope>
</reference>
<dbReference type="AlphaFoldDB" id="A0A3P6U6B0"/>